<evidence type="ECO:0000256" key="1">
    <source>
        <dbReference type="SAM" id="MobiDB-lite"/>
    </source>
</evidence>
<reference evidence="3" key="1">
    <citation type="journal article" date="2021" name="Nat. Commun.">
        <title>Genetic determinants of endophytism in the Arabidopsis root mycobiome.</title>
        <authorList>
            <person name="Mesny F."/>
            <person name="Miyauchi S."/>
            <person name="Thiergart T."/>
            <person name="Pickel B."/>
            <person name="Atanasova L."/>
            <person name="Karlsson M."/>
            <person name="Huettel B."/>
            <person name="Barry K.W."/>
            <person name="Haridas S."/>
            <person name="Chen C."/>
            <person name="Bauer D."/>
            <person name="Andreopoulos W."/>
            <person name="Pangilinan J."/>
            <person name="LaButti K."/>
            <person name="Riley R."/>
            <person name="Lipzen A."/>
            <person name="Clum A."/>
            <person name="Drula E."/>
            <person name="Henrissat B."/>
            <person name="Kohler A."/>
            <person name="Grigoriev I.V."/>
            <person name="Martin F.M."/>
            <person name="Hacquard S."/>
        </authorList>
    </citation>
    <scope>NUCLEOTIDE SEQUENCE</scope>
    <source>
        <strain evidence="3">MPI-CAGE-AT-0147</strain>
    </source>
</reference>
<comment type="caution">
    <text evidence="3">The sequence shown here is derived from an EMBL/GenBank/DDBJ whole genome shotgun (WGS) entry which is preliminary data.</text>
</comment>
<evidence type="ECO:0000313" key="3">
    <source>
        <dbReference type="EMBL" id="KAH7141061.1"/>
    </source>
</evidence>
<keyword evidence="4" id="KW-1185">Reference proteome</keyword>
<dbReference type="InterPro" id="IPR010730">
    <property type="entry name" value="HET"/>
</dbReference>
<dbReference type="PANTHER" id="PTHR24148:SF73">
    <property type="entry name" value="HET DOMAIN PROTEIN (AFU_ORTHOLOGUE AFUA_8G01020)"/>
    <property type="match status" value="1"/>
</dbReference>
<feature type="region of interest" description="Disordered" evidence="1">
    <location>
        <begin position="1"/>
        <end position="20"/>
    </location>
</feature>
<dbReference type="PANTHER" id="PTHR24148">
    <property type="entry name" value="ANKYRIN REPEAT DOMAIN-CONTAINING PROTEIN 39 HOMOLOG-RELATED"/>
    <property type="match status" value="1"/>
</dbReference>
<gene>
    <name evidence="3" type="ORF">EDB81DRAFT_799355</name>
</gene>
<protein>
    <submittedName>
        <fullName evidence="3">Heterokaryon incompatibility protein-domain-containing protein</fullName>
    </submittedName>
</protein>
<dbReference type="InterPro" id="IPR052895">
    <property type="entry name" value="HetReg/Transcr_Mod"/>
</dbReference>
<evidence type="ECO:0000313" key="4">
    <source>
        <dbReference type="Proteomes" id="UP000738349"/>
    </source>
</evidence>
<sequence>MTWEAPPSTRPSQDAKKNEHGLNGRQIRLLIIEPGTYGDKVICELETVDLDQDPDFEALSYCWGDKLSLETVLVNGHNHPVTTNLYGALQRLRYNDKPRRIWVDAICINQKDDNEKAHQVNLMKYIFTTAISTTLFIGDYEDDDTPLENVMEDIRPSSHAGVEAAFSLIRELGDKHLWYLDRCDEALVPPNSLTVWYRNTYAIHSLISQPWWSRMWTVQEAVLPAYATVQYGAVTAPWEIFNQATKNMRRHFDRQCCHMKSKVVASEPPFVTFYNKVRAIQLRRSRPASLTTLFNGFCDRTASDPRDMVYGVLGLAEEEAKMAGIEADYTIGTLEVYVQATRKLIQLHGDLSPITRYHHGTPMAGLPSWVPDYSLVGDWEYFSIPLMRSQRSWPPLDRKMILPPCDNPLQLKISGIVLDDIVAVGAIATPSSRGEMSKVIDKWVDMLRKLGYWSNPYPVGEGTYEDIAWMLVCRGMIWLSGNQNQYRVAMMDSAEDRLLVEEGWSQMKQSRPKHADLQLLYWQRLFITRKGYIGLASPDIDLGDTVHVVVGAKTPIILRRAPKDLGSPKDEPDTFLSVSNAFVAGIMHGGLLPDEGESDKLDTFTLV</sequence>
<dbReference type="OrthoDB" id="2157530at2759"/>
<accession>A0A9P9J2P6</accession>
<proteinExistence type="predicted"/>
<dbReference type="AlphaFoldDB" id="A0A9P9J2P6"/>
<dbReference type="Proteomes" id="UP000738349">
    <property type="component" value="Unassembled WGS sequence"/>
</dbReference>
<feature type="domain" description="Heterokaryon incompatibility" evidence="2">
    <location>
        <begin position="56"/>
        <end position="220"/>
    </location>
</feature>
<evidence type="ECO:0000259" key="2">
    <source>
        <dbReference type="Pfam" id="PF06985"/>
    </source>
</evidence>
<dbReference type="Pfam" id="PF06985">
    <property type="entry name" value="HET"/>
    <property type="match status" value="1"/>
</dbReference>
<dbReference type="EMBL" id="JAGMUV010000011">
    <property type="protein sequence ID" value="KAH7141061.1"/>
    <property type="molecule type" value="Genomic_DNA"/>
</dbReference>
<name>A0A9P9J2P6_9HYPO</name>
<organism evidence="3 4">
    <name type="scientific">Dactylonectria macrodidyma</name>
    <dbReference type="NCBI Taxonomy" id="307937"/>
    <lineage>
        <taxon>Eukaryota</taxon>
        <taxon>Fungi</taxon>
        <taxon>Dikarya</taxon>
        <taxon>Ascomycota</taxon>
        <taxon>Pezizomycotina</taxon>
        <taxon>Sordariomycetes</taxon>
        <taxon>Hypocreomycetidae</taxon>
        <taxon>Hypocreales</taxon>
        <taxon>Nectriaceae</taxon>
        <taxon>Dactylonectria</taxon>
    </lineage>
</organism>
<dbReference type="Pfam" id="PF26639">
    <property type="entry name" value="Het-6_barrel"/>
    <property type="match status" value="1"/>
</dbReference>